<evidence type="ECO:0000256" key="1">
    <source>
        <dbReference type="SAM" id="MobiDB-lite"/>
    </source>
</evidence>
<reference evidence="3" key="1">
    <citation type="submission" date="2020-08" db="EMBL/GenBank/DDBJ databases">
        <title>Taxonomic study for Lactobacillus species isolated from hardwood bark.</title>
        <authorList>
            <person name="Tohno M."/>
            <person name="Tanizawa Y."/>
        </authorList>
    </citation>
    <scope>NUCLEOTIDE SEQUENCE</scope>
    <source>
        <strain evidence="3">B40</strain>
    </source>
</reference>
<keyword evidence="2" id="KW-0472">Membrane</keyword>
<feature type="compositionally biased region" description="Basic and acidic residues" evidence="1">
    <location>
        <begin position="41"/>
        <end position="55"/>
    </location>
</feature>
<organism evidence="3 4">
    <name type="scientific">Lactobacillus corticis</name>
    <dbReference type="NCBI Taxonomy" id="2201249"/>
    <lineage>
        <taxon>Bacteria</taxon>
        <taxon>Bacillati</taxon>
        <taxon>Bacillota</taxon>
        <taxon>Bacilli</taxon>
        <taxon>Lactobacillales</taxon>
        <taxon>Lactobacillaceae</taxon>
        <taxon>Lactobacillus</taxon>
    </lineage>
</organism>
<evidence type="ECO:0000313" key="3">
    <source>
        <dbReference type="EMBL" id="GFZ27743.1"/>
    </source>
</evidence>
<accession>A0A916QJH6</accession>
<dbReference type="AlphaFoldDB" id="A0A916QJH6"/>
<dbReference type="Proteomes" id="UP000677218">
    <property type="component" value="Unassembled WGS sequence"/>
</dbReference>
<evidence type="ECO:0000256" key="2">
    <source>
        <dbReference type="SAM" id="Phobius"/>
    </source>
</evidence>
<dbReference type="RefSeq" id="WP_212781423.1">
    <property type="nucleotide sequence ID" value="NZ_BMAY01000017.1"/>
</dbReference>
<dbReference type="EMBL" id="BMAY01000017">
    <property type="protein sequence ID" value="GFZ27743.1"/>
    <property type="molecule type" value="Genomic_DNA"/>
</dbReference>
<name>A0A916QJH6_9LACO</name>
<feature type="region of interest" description="Disordered" evidence="1">
    <location>
        <begin position="19"/>
        <end position="66"/>
    </location>
</feature>
<comment type="caution">
    <text evidence="3">The sequence shown here is derived from an EMBL/GenBank/DDBJ whole genome shotgun (WGS) entry which is preliminary data.</text>
</comment>
<proteinExistence type="predicted"/>
<evidence type="ECO:0000313" key="4">
    <source>
        <dbReference type="Proteomes" id="UP000677218"/>
    </source>
</evidence>
<gene>
    <name evidence="3" type="ORF">LCB40_16230</name>
</gene>
<keyword evidence="2" id="KW-0812">Transmembrane</keyword>
<keyword evidence="2" id="KW-1133">Transmembrane helix</keyword>
<sequence>MVEKRSDYRKKSQKKKWQRLTSAFGDDHESGNSAVDVNPDFLRDEPKRHADHQDFNDQQFGGETRKEEARNFKANRLKRRLNWAIGITLVLIVLVLLALFYL</sequence>
<feature type="transmembrane region" description="Helical" evidence="2">
    <location>
        <begin position="81"/>
        <end position="101"/>
    </location>
</feature>
<keyword evidence="4" id="KW-1185">Reference proteome</keyword>
<protein>
    <submittedName>
        <fullName evidence="3">Uncharacterized protein</fullName>
    </submittedName>
</protein>